<keyword evidence="3 5" id="KW-0238">DNA-binding</keyword>
<dbReference type="GO" id="GO:0003677">
    <property type="term" value="F:DNA binding"/>
    <property type="evidence" value="ECO:0007669"/>
    <property type="project" value="UniProtKB-UniRule"/>
</dbReference>
<evidence type="ECO:0000259" key="6">
    <source>
        <dbReference type="PROSITE" id="PS50977"/>
    </source>
</evidence>
<organism evidence="7 8">
    <name type="scientific">Paraburkholderia humisilvae</name>
    <dbReference type="NCBI Taxonomy" id="627669"/>
    <lineage>
        <taxon>Bacteria</taxon>
        <taxon>Pseudomonadati</taxon>
        <taxon>Pseudomonadota</taxon>
        <taxon>Betaproteobacteria</taxon>
        <taxon>Burkholderiales</taxon>
        <taxon>Burkholderiaceae</taxon>
        <taxon>Paraburkholderia</taxon>
    </lineage>
</organism>
<dbReference type="Pfam" id="PF00440">
    <property type="entry name" value="TetR_N"/>
    <property type="match status" value="1"/>
</dbReference>
<evidence type="ECO:0000256" key="3">
    <source>
        <dbReference type="ARBA" id="ARBA00023125"/>
    </source>
</evidence>
<evidence type="ECO:0000256" key="5">
    <source>
        <dbReference type="PROSITE-ProRule" id="PRU00335"/>
    </source>
</evidence>
<dbReference type="InterPro" id="IPR001647">
    <property type="entry name" value="HTH_TetR"/>
</dbReference>
<keyword evidence="1" id="KW-0678">Repressor</keyword>
<keyword evidence="4" id="KW-0804">Transcription</keyword>
<gene>
    <name evidence="7" type="primary">comR_6</name>
    <name evidence="7" type="ORF">LMG29542_05525</name>
</gene>
<dbReference type="PROSITE" id="PS50977">
    <property type="entry name" value="HTH_TETR_2"/>
    <property type="match status" value="1"/>
</dbReference>
<dbReference type="Pfam" id="PF16925">
    <property type="entry name" value="TetR_C_13"/>
    <property type="match status" value="1"/>
</dbReference>
<dbReference type="SUPFAM" id="SSF48498">
    <property type="entry name" value="Tetracyclin repressor-like, C-terminal domain"/>
    <property type="match status" value="1"/>
</dbReference>
<proteinExistence type="predicted"/>
<protein>
    <submittedName>
        <fullName evidence="7">HTH-type transcriptional repressor ComR</fullName>
    </submittedName>
</protein>
<dbReference type="PANTHER" id="PTHR47506:SF1">
    <property type="entry name" value="HTH-TYPE TRANSCRIPTIONAL REGULATOR YJDC"/>
    <property type="match status" value="1"/>
</dbReference>
<evidence type="ECO:0000256" key="2">
    <source>
        <dbReference type="ARBA" id="ARBA00023015"/>
    </source>
</evidence>
<evidence type="ECO:0000313" key="7">
    <source>
        <dbReference type="EMBL" id="CAB3767173.1"/>
    </source>
</evidence>
<dbReference type="InterPro" id="IPR036271">
    <property type="entry name" value="Tet_transcr_reg_TetR-rel_C_sf"/>
</dbReference>
<dbReference type="PROSITE" id="PS01081">
    <property type="entry name" value="HTH_TETR_1"/>
    <property type="match status" value="1"/>
</dbReference>
<dbReference type="SUPFAM" id="SSF46689">
    <property type="entry name" value="Homeodomain-like"/>
    <property type="match status" value="1"/>
</dbReference>
<feature type="domain" description="HTH tetR-type" evidence="6">
    <location>
        <begin position="6"/>
        <end position="66"/>
    </location>
</feature>
<evidence type="ECO:0000256" key="1">
    <source>
        <dbReference type="ARBA" id="ARBA00022491"/>
    </source>
</evidence>
<dbReference type="InterPro" id="IPR023772">
    <property type="entry name" value="DNA-bd_HTH_TetR-type_CS"/>
</dbReference>
<evidence type="ECO:0000256" key="4">
    <source>
        <dbReference type="ARBA" id="ARBA00023163"/>
    </source>
</evidence>
<name>A0A6J5ELW5_9BURK</name>
<sequence>MARTRVFEIDPAIEIATDLFWRNGYERTSLADLTSAMGITPPSFYFAFGSKEKLFRRVLEQYIRNRLGYAEDAINQPTSRGVAEQTLLRLADLYTDPKRPPGCLAVNCSFPSNDADTPFRHELARLRDARRKRLRDRFKRGQAEGDLPADADPDQLALLILVVGWGLALAAQSGATRKDLYRTVEAALNAWPN</sequence>
<dbReference type="Gene3D" id="1.10.10.60">
    <property type="entry name" value="Homeodomain-like"/>
    <property type="match status" value="1"/>
</dbReference>
<dbReference type="EMBL" id="CADIKH010000032">
    <property type="protein sequence ID" value="CAB3767173.1"/>
    <property type="molecule type" value="Genomic_DNA"/>
</dbReference>
<dbReference type="InterPro" id="IPR011075">
    <property type="entry name" value="TetR_C"/>
</dbReference>
<dbReference type="AlphaFoldDB" id="A0A6J5ELW5"/>
<dbReference type="InterPro" id="IPR009057">
    <property type="entry name" value="Homeodomain-like_sf"/>
</dbReference>
<dbReference type="Proteomes" id="UP000494363">
    <property type="component" value="Unassembled WGS sequence"/>
</dbReference>
<dbReference type="Gene3D" id="1.10.357.10">
    <property type="entry name" value="Tetracycline Repressor, domain 2"/>
    <property type="match status" value="1"/>
</dbReference>
<feature type="DNA-binding region" description="H-T-H motif" evidence="5">
    <location>
        <begin position="29"/>
        <end position="48"/>
    </location>
</feature>
<keyword evidence="2" id="KW-0805">Transcription regulation</keyword>
<reference evidence="7 8" key="1">
    <citation type="submission" date="2020-04" db="EMBL/GenBank/DDBJ databases">
        <authorList>
            <person name="De Canck E."/>
        </authorList>
    </citation>
    <scope>NUCLEOTIDE SEQUENCE [LARGE SCALE GENOMIC DNA]</scope>
    <source>
        <strain evidence="7 8">LMG 29542</strain>
    </source>
</reference>
<accession>A0A6J5ELW5</accession>
<keyword evidence="8" id="KW-1185">Reference proteome</keyword>
<evidence type="ECO:0000313" key="8">
    <source>
        <dbReference type="Proteomes" id="UP000494363"/>
    </source>
</evidence>
<dbReference type="PANTHER" id="PTHR47506">
    <property type="entry name" value="TRANSCRIPTIONAL REGULATORY PROTEIN"/>
    <property type="match status" value="1"/>
</dbReference>